<dbReference type="InterPro" id="IPR013154">
    <property type="entry name" value="ADH-like_N"/>
</dbReference>
<evidence type="ECO:0000256" key="5">
    <source>
        <dbReference type="RuleBase" id="RU361277"/>
    </source>
</evidence>
<dbReference type="Gene3D" id="3.40.50.720">
    <property type="entry name" value="NAD(P)-binding Rossmann-like Domain"/>
    <property type="match status" value="1"/>
</dbReference>
<dbReference type="OrthoDB" id="239596at2"/>
<organism evidence="8 9">
    <name type="scientific">Alienimonas californiensis</name>
    <dbReference type="NCBI Taxonomy" id="2527989"/>
    <lineage>
        <taxon>Bacteria</taxon>
        <taxon>Pseudomonadati</taxon>
        <taxon>Planctomycetota</taxon>
        <taxon>Planctomycetia</taxon>
        <taxon>Planctomycetales</taxon>
        <taxon>Planctomycetaceae</taxon>
        <taxon>Alienimonas</taxon>
    </lineage>
</organism>
<evidence type="ECO:0000259" key="7">
    <source>
        <dbReference type="Pfam" id="PF08240"/>
    </source>
</evidence>
<dbReference type="PROSITE" id="PS00059">
    <property type="entry name" value="ADH_ZINC"/>
    <property type="match status" value="1"/>
</dbReference>
<protein>
    <submittedName>
        <fullName evidence="8">Formaldehyde dismutase</fullName>
        <ecNumber evidence="8">1.2.98.1</ecNumber>
    </submittedName>
</protein>
<dbReference type="InterPro" id="IPR036291">
    <property type="entry name" value="NAD(P)-bd_dom_sf"/>
</dbReference>
<dbReference type="KEGG" id="acaf:CA12_41570"/>
<keyword evidence="2 5" id="KW-0479">Metal-binding</keyword>
<dbReference type="InterPro" id="IPR011032">
    <property type="entry name" value="GroES-like_sf"/>
</dbReference>
<evidence type="ECO:0000256" key="2">
    <source>
        <dbReference type="ARBA" id="ARBA00022723"/>
    </source>
</evidence>
<evidence type="ECO:0000256" key="1">
    <source>
        <dbReference type="ARBA" id="ARBA00001947"/>
    </source>
</evidence>
<accession>A0A517PF73</accession>
<dbReference type="PANTHER" id="PTHR42813:SF2">
    <property type="entry name" value="DEHYDROGENASE, ZINC-CONTAINING, PUTATIVE (AFU_ORTHOLOGUE AFUA_2G02810)-RELATED"/>
    <property type="match status" value="1"/>
</dbReference>
<dbReference type="RefSeq" id="WP_145360999.1">
    <property type="nucleotide sequence ID" value="NZ_CP036265.1"/>
</dbReference>
<dbReference type="CDD" id="cd08283">
    <property type="entry name" value="FDH_like_1"/>
    <property type="match status" value="1"/>
</dbReference>
<dbReference type="SUPFAM" id="SSF51735">
    <property type="entry name" value="NAD(P)-binding Rossmann-fold domains"/>
    <property type="match status" value="1"/>
</dbReference>
<dbReference type="Proteomes" id="UP000318741">
    <property type="component" value="Chromosome"/>
</dbReference>
<dbReference type="InterPro" id="IPR002328">
    <property type="entry name" value="ADH_Zn_CS"/>
</dbReference>
<dbReference type="AlphaFoldDB" id="A0A517PF73"/>
<dbReference type="EMBL" id="CP036265">
    <property type="protein sequence ID" value="QDT18019.1"/>
    <property type="molecule type" value="Genomic_DNA"/>
</dbReference>
<name>A0A517PF73_9PLAN</name>
<evidence type="ECO:0000256" key="3">
    <source>
        <dbReference type="ARBA" id="ARBA00022833"/>
    </source>
</evidence>
<keyword evidence="4 8" id="KW-0560">Oxidoreductase</keyword>
<reference evidence="8 9" key="1">
    <citation type="submission" date="2019-02" db="EMBL/GenBank/DDBJ databases">
        <title>Deep-cultivation of Planctomycetes and their phenomic and genomic characterization uncovers novel biology.</title>
        <authorList>
            <person name="Wiegand S."/>
            <person name="Jogler M."/>
            <person name="Boedeker C."/>
            <person name="Pinto D."/>
            <person name="Vollmers J."/>
            <person name="Rivas-Marin E."/>
            <person name="Kohn T."/>
            <person name="Peeters S.H."/>
            <person name="Heuer A."/>
            <person name="Rast P."/>
            <person name="Oberbeckmann S."/>
            <person name="Bunk B."/>
            <person name="Jeske O."/>
            <person name="Meyerdierks A."/>
            <person name="Storesund J.E."/>
            <person name="Kallscheuer N."/>
            <person name="Luecker S."/>
            <person name="Lage O.M."/>
            <person name="Pohl T."/>
            <person name="Merkel B.J."/>
            <person name="Hornburger P."/>
            <person name="Mueller R.-W."/>
            <person name="Bruemmer F."/>
            <person name="Labrenz M."/>
            <person name="Spormann A.M."/>
            <person name="Op den Camp H."/>
            <person name="Overmann J."/>
            <person name="Amann R."/>
            <person name="Jetten M.S.M."/>
            <person name="Mascher T."/>
            <person name="Medema M.H."/>
            <person name="Devos D.P."/>
            <person name="Kaster A.-K."/>
            <person name="Ovreas L."/>
            <person name="Rohde M."/>
            <person name="Galperin M.Y."/>
            <person name="Jogler C."/>
        </authorList>
    </citation>
    <scope>NUCLEOTIDE SEQUENCE [LARGE SCALE GENOMIC DNA]</scope>
    <source>
        <strain evidence="8 9">CA12</strain>
    </source>
</reference>
<feature type="domain" description="Alcohol dehydrogenase-like C-terminal" evidence="6">
    <location>
        <begin position="196"/>
        <end position="264"/>
    </location>
</feature>
<feature type="domain" description="Alcohol dehydrogenase-like N-terminal" evidence="7">
    <location>
        <begin position="25"/>
        <end position="150"/>
    </location>
</feature>
<dbReference type="SUPFAM" id="SSF50129">
    <property type="entry name" value="GroES-like"/>
    <property type="match status" value="1"/>
</dbReference>
<gene>
    <name evidence="8" type="primary">fdm</name>
    <name evidence="8" type="ORF">CA12_41570</name>
</gene>
<evidence type="ECO:0000259" key="6">
    <source>
        <dbReference type="Pfam" id="PF00107"/>
    </source>
</evidence>
<sequence>MKAVTWHGKHDVRTETVEDPKILDPNDVLLKVTSTAICGSDLHLYAGSIPEMRSGDVLGHEFMGEVVETGANVSRIKKGQRVVVPFCIACGECYFCKHDQTSLCDNTNPDAHKVEELYGYSGSGLFGYSHLFGGYAGGQAEYVRVPHADVGCYVIPNGIPDEQVLFLTDIFPTGYQAADQCDLKGGETVAIWGAGPVGLFAALSCKLLGAGRVVVIDRIPFRLEMAREKVGVETLHLDKDDIYERLREITDGRGPDCCIDAVGLDAHGTSLHEMYDKVKRAVGLETDDGTALRQAINCCRKGGVVSVPGVYGGVVDKYPIGAQFGKALRMIGGQTHVHRYLDRLFDHVQNGVDASFPITHRASLDEASDLYETFRTKEDECVKVVMRP</sequence>
<comment type="cofactor">
    <cofactor evidence="1 5">
        <name>Zn(2+)</name>
        <dbReference type="ChEBI" id="CHEBI:29105"/>
    </cofactor>
</comment>
<evidence type="ECO:0000256" key="4">
    <source>
        <dbReference type="ARBA" id="ARBA00023002"/>
    </source>
</evidence>
<dbReference type="Pfam" id="PF08240">
    <property type="entry name" value="ADH_N"/>
    <property type="match status" value="1"/>
</dbReference>
<evidence type="ECO:0000313" key="8">
    <source>
        <dbReference type="EMBL" id="QDT18019.1"/>
    </source>
</evidence>
<keyword evidence="3 5" id="KW-0862">Zinc</keyword>
<proteinExistence type="inferred from homology"/>
<dbReference type="EC" id="1.2.98.1" evidence="8"/>
<dbReference type="Gene3D" id="3.90.180.10">
    <property type="entry name" value="Medium-chain alcohol dehydrogenases, catalytic domain"/>
    <property type="match status" value="1"/>
</dbReference>
<dbReference type="Pfam" id="PF00107">
    <property type="entry name" value="ADH_zinc_N"/>
    <property type="match status" value="1"/>
</dbReference>
<dbReference type="PANTHER" id="PTHR42813">
    <property type="entry name" value="ZINC-TYPE ALCOHOL DEHYDROGENASE-LIKE"/>
    <property type="match status" value="1"/>
</dbReference>
<keyword evidence="9" id="KW-1185">Reference proteome</keyword>
<comment type="similarity">
    <text evidence="5">Belongs to the zinc-containing alcohol dehydrogenase family.</text>
</comment>
<dbReference type="GO" id="GO:0008270">
    <property type="term" value="F:zinc ion binding"/>
    <property type="evidence" value="ECO:0007669"/>
    <property type="project" value="InterPro"/>
</dbReference>
<dbReference type="InterPro" id="IPR013149">
    <property type="entry name" value="ADH-like_C"/>
</dbReference>
<evidence type="ECO:0000313" key="9">
    <source>
        <dbReference type="Proteomes" id="UP000318741"/>
    </source>
</evidence>
<dbReference type="GO" id="GO:0047895">
    <property type="term" value="F:formaldehyde dismutase activity"/>
    <property type="evidence" value="ECO:0007669"/>
    <property type="project" value="UniProtKB-EC"/>
</dbReference>